<reference evidence="2" key="1">
    <citation type="submission" date="2020-05" db="EMBL/GenBank/DDBJ databases">
        <authorList>
            <person name="Chiriac C."/>
            <person name="Salcher M."/>
            <person name="Ghai R."/>
            <person name="Kavagutti S V."/>
        </authorList>
    </citation>
    <scope>NUCLEOTIDE SEQUENCE</scope>
</reference>
<dbReference type="Gene3D" id="3.10.129.10">
    <property type="entry name" value="Hotdog Thioesterase"/>
    <property type="match status" value="1"/>
</dbReference>
<organism evidence="2">
    <name type="scientific">freshwater metagenome</name>
    <dbReference type="NCBI Taxonomy" id="449393"/>
    <lineage>
        <taxon>unclassified sequences</taxon>
        <taxon>metagenomes</taxon>
        <taxon>ecological metagenomes</taxon>
    </lineage>
</organism>
<dbReference type="PANTHER" id="PTHR36934">
    <property type="entry name" value="BLR0278 PROTEIN"/>
    <property type="match status" value="1"/>
</dbReference>
<dbReference type="CDD" id="cd03440">
    <property type="entry name" value="hot_dog"/>
    <property type="match status" value="1"/>
</dbReference>
<dbReference type="InterPro" id="IPR029069">
    <property type="entry name" value="HotDog_dom_sf"/>
</dbReference>
<name>A0A6J7C666_9ZZZZ</name>
<evidence type="ECO:0000313" key="2">
    <source>
        <dbReference type="EMBL" id="CAB4853170.1"/>
    </source>
</evidence>
<dbReference type="InterPro" id="IPR054485">
    <property type="entry name" value="FlK-like_dom"/>
</dbReference>
<feature type="domain" description="Fluoroacetyl-CoA-specific thioesterase-like" evidence="1">
    <location>
        <begin position="91"/>
        <end position="193"/>
    </location>
</feature>
<dbReference type="SUPFAM" id="SSF54637">
    <property type="entry name" value="Thioesterase/thiol ester dehydrase-isomerase"/>
    <property type="match status" value="1"/>
</dbReference>
<dbReference type="PANTHER" id="PTHR36934:SF1">
    <property type="entry name" value="THIOESTERASE DOMAIN-CONTAINING PROTEIN"/>
    <property type="match status" value="1"/>
</dbReference>
<dbReference type="AlphaFoldDB" id="A0A6J7C666"/>
<protein>
    <submittedName>
        <fullName evidence="2">Unannotated protein</fullName>
    </submittedName>
</protein>
<dbReference type="EMBL" id="CAFBIY010000210">
    <property type="protein sequence ID" value="CAB4853170.1"/>
    <property type="molecule type" value="Genomic_DNA"/>
</dbReference>
<evidence type="ECO:0000259" key="1">
    <source>
        <dbReference type="Pfam" id="PF22636"/>
    </source>
</evidence>
<proteinExistence type="predicted"/>
<dbReference type="Pfam" id="PF22636">
    <property type="entry name" value="FlK"/>
    <property type="match status" value="1"/>
</dbReference>
<accession>A0A6J7C666</accession>
<sequence>MGETGRVALDHANTGATVAAAGDLFDAPVVEGHRGGALVLCVHLGEIGASAHRRGQYSFQHVLVDHAAKPTDTLPNVSAEIGLRGQATLTVGDADTAVAMGSGSVLVLATPRVVALCEQATCAALAGHLDEGSTTVGMRVQLDHLQPTPVGGTVTAEAVLEKIEGRRLTFTVSASDTKGLVAAGKVTRVMVEVERFMEKTR</sequence>
<dbReference type="InterPro" id="IPR025540">
    <property type="entry name" value="FlK"/>
</dbReference>
<gene>
    <name evidence="2" type="ORF">UFOPK3267_02695</name>
</gene>